<evidence type="ECO:0000256" key="1">
    <source>
        <dbReference type="SAM" id="Phobius"/>
    </source>
</evidence>
<feature type="transmembrane region" description="Helical" evidence="1">
    <location>
        <begin position="224"/>
        <end position="244"/>
    </location>
</feature>
<feature type="transmembrane region" description="Helical" evidence="1">
    <location>
        <begin position="102"/>
        <end position="120"/>
    </location>
</feature>
<proteinExistence type="predicted"/>
<sequence>MQFSLNILYIRTVMFCYFLQMTVYQEEEKVLTPIIQEPVIITNADTDLQKKKQSTNNVFHLLIQVCNLCGTFCILAQAIITILRSIDNIKSDQLQFLDIQTLIISFLVCIIEFIIFLVLISKGKFHKKTNTFIYFYQEYSLLHHSLAYVFFYSRTLRSISQGKQKWDTQQILQYLQQYLIIYDNYRLDFQSSILCYLLCWSYLLEKRMQTCQERRQRFISQQILQHRILAGYQVNFINITYFLFLSEVYIHHQYIPNSQF</sequence>
<feature type="signal peptide" evidence="2">
    <location>
        <begin position="1"/>
        <end position="24"/>
    </location>
</feature>
<dbReference type="Proteomes" id="UP000018208">
    <property type="component" value="Unassembled WGS sequence"/>
</dbReference>
<protein>
    <submittedName>
        <fullName evidence="3">Transmembrane domain-containing protein</fullName>
    </submittedName>
</protein>
<organism evidence="3 4">
    <name type="scientific">Spironucleus salmonicida</name>
    <dbReference type="NCBI Taxonomy" id="348837"/>
    <lineage>
        <taxon>Eukaryota</taxon>
        <taxon>Metamonada</taxon>
        <taxon>Diplomonadida</taxon>
        <taxon>Hexamitidae</taxon>
        <taxon>Hexamitinae</taxon>
        <taxon>Spironucleus</taxon>
    </lineage>
</organism>
<name>A0A9P8LS26_9EUKA</name>
<reference evidence="3 4" key="1">
    <citation type="journal article" date="2014" name="PLoS Genet.">
        <title>The Genome of Spironucleus salmonicida Highlights a Fish Pathogen Adapted to Fluctuating Environments.</title>
        <authorList>
            <person name="Xu F."/>
            <person name="Jerlstrom-Hultqvist J."/>
            <person name="Einarsson E."/>
            <person name="Astvaldsson A."/>
            <person name="Svard S.G."/>
            <person name="Andersson J.O."/>
        </authorList>
    </citation>
    <scope>NUCLEOTIDE SEQUENCE [LARGE SCALE GENOMIC DNA]</scope>
    <source>
        <strain evidence="3 4">ATCC 50377</strain>
    </source>
</reference>
<keyword evidence="1" id="KW-0472">Membrane</keyword>
<dbReference type="AlphaFoldDB" id="A0A9P8LS26"/>
<evidence type="ECO:0000313" key="3">
    <source>
        <dbReference type="EMBL" id="KAH0573248.1"/>
    </source>
</evidence>
<evidence type="ECO:0000256" key="2">
    <source>
        <dbReference type="SAM" id="SignalP"/>
    </source>
</evidence>
<dbReference type="KEGG" id="ssao:94299391"/>
<keyword evidence="4" id="KW-1185">Reference proteome</keyword>
<keyword evidence="1 3" id="KW-0812">Transmembrane</keyword>
<gene>
    <name evidence="3" type="ORF">SS50377_25368</name>
</gene>
<feature type="transmembrane region" description="Helical" evidence="1">
    <location>
        <begin position="58"/>
        <end position="82"/>
    </location>
</feature>
<keyword evidence="2" id="KW-0732">Signal</keyword>
<comment type="caution">
    <text evidence="3">The sequence shown here is derived from an EMBL/GenBank/DDBJ whole genome shotgun (WGS) entry which is preliminary data.</text>
</comment>
<dbReference type="EMBL" id="AUWU02000005">
    <property type="protein sequence ID" value="KAH0573248.1"/>
    <property type="molecule type" value="Genomic_DNA"/>
</dbReference>
<feature type="chain" id="PRO_5040225620" evidence="2">
    <location>
        <begin position="25"/>
        <end position="260"/>
    </location>
</feature>
<dbReference type="GeneID" id="94299391"/>
<accession>A0A9P8LS26</accession>
<keyword evidence="1" id="KW-1133">Transmembrane helix</keyword>
<evidence type="ECO:0000313" key="4">
    <source>
        <dbReference type="Proteomes" id="UP000018208"/>
    </source>
</evidence>
<dbReference type="RefSeq" id="XP_067764021.1">
    <property type="nucleotide sequence ID" value="XM_067909200.1"/>
</dbReference>